<organism evidence="2 3">
    <name type="scientific">Halogranum salarium B-1</name>
    <dbReference type="NCBI Taxonomy" id="1210908"/>
    <lineage>
        <taxon>Archaea</taxon>
        <taxon>Methanobacteriati</taxon>
        <taxon>Methanobacteriota</taxon>
        <taxon>Stenosarchaea group</taxon>
        <taxon>Halobacteria</taxon>
        <taxon>Halobacteriales</taxon>
        <taxon>Haloferacaceae</taxon>
    </lineage>
</organism>
<dbReference type="Proteomes" id="UP000007813">
    <property type="component" value="Unassembled WGS sequence"/>
</dbReference>
<dbReference type="eggNOG" id="arCOG14368">
    <property type="taxonomic scope" value="Archaea"/>
</dbReference>
<dbReference type="AlphaFoldDB" id="J2ZXK8"/>
<dbReference type="EMBL" id="ALJD01000011">
    <property type="protein sequence ID" value="EJN57753.1"/>
    <property type="molecule type" value="Genomic_DNA"/>
</dbReference>
<accession>J2ZXK8</accession>
<proteinExistence type="predicted"/>
<evidence type="ECO:0000313" key="3">
    <source>
        <dbReference type="Proteomes" id="UP000007813"/>
    </source>
</evidence>
<name>J2ZXK8_9EURY</name>
<feature type="compositionally biased region" description="Acidic residues" evidence="1">
    <location>
        <begin position="649"/>
        <end position="662"/>
    </location>
</feature>
<protein>
    <submittedName>
        <fullName evidence="2">Uncharacterized protein</fullName>
    </submittedName>
</protein>
<comment type="caution">
    <text evidence="2">The sequence shown here is derived from an EMBL/GenBank/DDBJ whole genome shotgun (WGS) entry which is preliminary data.</text>
</comment>
<sequence>MNIKDRDPGDSMNGDIPYKDALDFDIPTLARESGQNILDANGVMDGPAKVVYQFLRLEGEKLETFKDAVDWGAYEEHLERFRDEDTSVRIDDFLDDLHEREKLDILVVEDRNTHGLYGGEIEDGTPYNALVRDSKITVKDDDTSGGSHGVGKFINYGLSMSSMVLFYSNLPEELLEQDLEAEDVETQVKNSPRLVGRGLLPDYRRDDKRILAGEEIWFGTDDPSDQTERPVSMWGATAERTAERLGLARPDVPGTSVAIVGFGQPNGEVPPDIDDAVETLKHAIAYHFWPAMEMGDLEVEIVGPDGDAESVTVNRAMDEFAPEITPFVKIFRQYQSADDVLGEPGDVAKTTIDFDFQPKGEDPIDGSVNLGVRVPTAADLEYTGVINHVAIFRGRGMVVDYLPKGSLASRGRDFHAILAAGKARSWPDGSPSKVDEAVDKFLRAAEPAEHDEWDNHPKLQQNYKGRCAGTVRDIQGDYLKEALLPLIRTEDDNEGDMVPSVSALFDLGTEGRGTDDDDHGLIQCTVLNRHFDQTERRWVYEAEVSPKPEVHGSWDATLSFRPKGEDNNKAGNINVADEGIELVHPAPGASVGTAVKERDRSPDLRVGVVNAAASVPEVTIRVRSEQLPSTNPRTGDIGAISLSATGDVETADEPDAATDGGD</sequence>
<feature type="region of interest" description="Disordered" evidence="1">
    <location>
        <begin position="624"/>
        <end position="662"/>
    </location>
</feature>
<evidence type="ECO:0000256" key="1">
    <source>
        <dbReference type="SAM" id="MobiDB-lite"/>
    </source>
</evidence>
<evidence type="ECO:0000313" key="2">
    <source>
        <dbReference type="EMBL" id="EJN57753.1"/>
    </source>
</evidence>
<gene>
    <name evidence="2" type="ORF">HSB1_39010</name>
</gene>
<reference evidence="2 3" key="1">
    <citation type="journal article" date="2012" name="J. Bacteriol.">
        <title>Draft Genome Sequence of the Extremely Halophilic Archaeon Halogranum salarium B-1T.</title>
        <authorList>
            <person name="Kim K.K."/>
            <person name="Lee K.C."/>
            <person name="Lee J.S."/>
        </authorList>
    </citation>
    <scope>NUCLEOTIDE SEQUENCE [LARGE SCALE GENOMIC DNA]</scope>
    <source>
        <strain evidence="2 3">B-1</strain>
    </source>
</reference>